<dbReference type="InterPro" id="IPR006127">
    <property type="entry name" value="ZnuA-like"/>
</dbReference>
<dbReference type="GO" id="GO:0030001">
    <property type="term" value="P:metal ion transport"/>
    <property type="evidence" value="ECO:0007669"/>
    <property type="project" value="InterPro"/>
</dbReference>
<dbReference type="SUPFAM" id="SSF53807">
    <property type="entry name" value="Helical backbone' metal receptor"/>
    <property type="match status" value="1"/>
</dbReference>
<name>A0A5K7YHP8_9BACT</name>
<dbReference type="Proteomes" id="UP000427906">
    <property type="component" value="Chromosome"/>
</dbReference>
<keyword evidence="4" id="KW-0479">Metal-binding</keyword>
<feature type="signal peptide" evidence="7">
    <location>
        <begin position="1"/>
        <end position="33"/>
    </location>
</feature>
<evidence type="ECO:0000256" key="4">
    <source>
        <dbReference type="ARBA" id="ARBA00022723"/>
    </source>
</evidence>
<accession>A0A5K7YHP8</accession>
<evidence type="ECO:0000256" key="5">
    <source>
        <dbReference type="ARBA" id="ARBA00022729"/>
    </source>
</evidence>
<evidence type="ECO:0000256" key="3">
    <source>
        <dbReference type="ARBA" id="ARBA00022448"/>
    </source>
</evidence>
<dbReference type="EMBL" id="AP021874">
    <property type="protein sequence ID" value="BBO67610.1"/>
    <property type="molecule type" value="Genomic_DNA"/>
</dbReference>
<evidence type="ECO:0000256" key="6">
    <source>
        <dbReference type="RuleBase" id="RU003512"/>
    </source>
</evidence>
<dbReference type="InterPro" id="IPR006128">
    <property type="entry name" value="Lipoprotein_PsaA-like"/>
</dbReference>
<sequence length="331" mass="35449">MKSLTPLIRHQHHGLTIALAAAAALILSVSAHASAFKGKYPIRVGATVGMVADIVREVAADHAAVTPIIGSGVDPHVYSPTRSDVAVLLRSDILFYSGLLLEGQMTDILVKVSRKRPVYAVTERLRQDYLIHDNTTNHHDPHVWMDVNGWIQAVSVVADAMADFDPVNAAAYQGNAAAYQARLRRLDDYARAVIASIPDNQRVLVTAHDAFNYLSRAYGIEVMGIQGLSTESEAGLKDINRLVGLLVDRQIPAVFVETSVSDKNVKALIEGAASRGHRVIIGGELFSDAMGTAGTYEGTYEGMIDHNVTVIARALGGNAPAGGMQGKLEGH</sequence>
<proteinExistence type="inferred from homology"/>
<dbReference type="Gene3D" id="3.40.50.1980">
    <property type="entry name" value="Nitrogenase molybdenum iron protein domain"/>
    <property type="match status" value="2"/>
</dbReference>
<dbReference type="InterPro" id="IPR006129">
    <property type="entry name" value="AdhesinB"/>
</dbReference>
<dbReference type="InterPro" id="IPR050492">
    <property type="entry name" value="Bact_metal-bind_prot9"/>
</dbReference>
<gene>
    <name evidence="8" type="primary">mtsA</name>
    <name evidence="8" type="ORF">DSCA_15400</name>
</gene>
<dbReference type="AlphaFoldDB" id="A0A5K7YHP8"/>
<comment type="similarity">
    <text evidence="2 6">Belongs to the bacterial solute-binding protein 9 family.</text>
</comment>
<dbReference type="PRINTS" id="PR00690">
    <property type="entry name" value="ADHESNFAMILY"/>
</dbReference>
<evidence type="ECO:0000256" key="1">
    <source>
        <dbReference type="ARBA" id="ARBA00004196"/>
    </source>
</evidence>
<evidence type="ECO:0000256" key="2">
    <source>
        <dbReference type="ARBA" id="ARBA00011028"/>
    </source>
</evidence>
<keyword evidence="9" id="KW-1185">Reference proteome</keyword>
<dbReference type="OrthoDB" id="9810636at2"/>
<comment type="subcellular location">
    <subcellularLocation>
        <location evidence="1">Cell envelope</location>
    </subcellularLocation>
</comment>
<keyword evidence="5 7" id="KW-0732">Signal</keyword>
<organism evidence="8 9">
    <name type="scientific">Desulfosarcina alkanivorans</name>
    <dbReference type="NCBI Taxonomy" id="571177"/>
    <lineage>
        <taxon>Bacteria</taxon>
        <taxon>Pseudomonadati</taxon>
        <taxon>Thermodesulfobacteriota</taxon>
        <taxon>Desulfobacteria</taxon>
        <taxon>Desulfobacterales</taxon>
        <taxon>Desulfosarcinaceae</taxon>
        <taxon>Desulfosarcina</taxon>
    </lineage>
</organism>
<evidence type="ECO:0000313" key="9">
    <source>
        <dbReference type="Proteomes" id="UP000427906"/>
    </source>
</evidence>
<dbReference type="Pfam" id="PF01297">
    <property type="entry name" value="ZnuA"/>
    <property type="match status" value="1"/>
</dbReference>
<dbReference type="RefSeq" id="WP_155315852.1">
    <property type="nucleotide sequence ID" value="NZ_AP021874.1"/>
</dbReference>
<reference evidence="8 9" key="1">
    <citation type="submission" date="2019-11" db="EMBL/GenBank/DDBJ databases">
        <title>Comparative genomics of hydrocarbon-degrading Desulfosarcina strains.</title>
        <authorList>
            <person name="Watanabe M."/>
            <person name="Kojima H."/>
            <person name="Fukui M."/>
        </authorList>
    </citation>
    <scope>NUCLEOTIDE SEQUENCE [LARGE SCALE GENOMIC DNA]</scope>
    <source>
        <strain evidence="8 9">PL12</strain>
    </source>
</reference>
<evidence type="ECO:0000256" key="7">
    <source>
        <dbReference type="SAM" id="SignalP"/>
    </source>
</evidence>
<keyword evidence="3 6" id="KW-0813">Transport</keyword>
<dbReference type="GO" id="GO:0046872">
    <property type="term" value="F:metal ion binding"/>
    <property type="evidence" value="ECO:0007669"/>
    <property type="project" value="UniProtKB-KW"/>
</dbReference>
<dbReference type="PANTHER" id="PTHR42953">
    <property type="entry name" value="HIGH-AFFINITY ZINC UPTAKE SYSTEM PROTEIN ZNUA-RELATED"/>
    <property type="match status" value="1"/>
</dbReference>
<dbReference type="GO" id="GO:0030313">
    <property type="term" value="C:cell envelope"/>
    <property type="evidence" value="ECO:0007669"/>
    <property type="project" value="UniProtKB-SubCell"/>
</dbReference>
<evidence type="ECO:0000313" key="8">
    <source>
        <dbReference type="EMBL" id="BBO67610.1"/>
    </source>
</evidence>
<dbReference type="PANTHER" id="PTHR42953:SF1">
    <property type="entry name" value="METAL-BINDING PROTEIN HI_0362-RELATED"/>
    <property type="match status" value="1"/>
</dbReference>
<protein>
    <submittedName>
        <fullName evidence="8">Manganese transporter</fullName>
    </submittedName>
</protein>
<dbReference type="GO" id="GO:0007155">
    <property type="term" value="P:cell adhesion"/>
    <property type="evidence" value="ECO:0007669"/>
    <property type="project" value="InterPro"/>
</dbReference>
<dbReference type="PRINTS" id="PR00691">
    <property type="entry name" value="ADHESINB"/>
</dbReference>
<feature type="chain" id="PRO_5024280071" evidence="7">
    <location>
        <begin position="34"/>
        <end position="331"/>
    </location>
</feature>
<dbReference type="KEGG" id="dalk:DSCA_15400"/>